<name>A0A0P8A105_9CYAN</name>
<evidence type="ECO:0000313" key="3">
    <source>
        <dbReference type="Proteomes" id="UP000050465"/>
    </source>
</evidence>
<dbReference type="AlphaFoldDB" id="A0A0P8A105"/>
<protein>
    <submittedName>
        <fullName evidence="2">Putative oxidoreductase</fullName>
    </submittedName>
</protein>
<dbReference type="PANTHER" id="PTHR43312:SF1">
    <property type="entry name" value="NADP-DEPENDENT OXIDOREDUCTASE DOMAIN-CONTAINING PROTEIN"/>
    <property type="match status" value="1"/>
</dbReference>
<dbReference type="EMBL" id="LJZR01000005">
    <property type="protein sequence ID" value="KPQ36606.1"/>
    <property type="molecule type" value="Genomic_DNA"/>
</dbReference>
<dbReference type="PATRIC" id="fig|1666911.3.peg.3288"/>
<dbReference type="PANTHER" id="PTHR43312">
    <property type="entry name" value="D-THREO-ALDOSE 1-DEHYDROGENASE"/>
    <property type="match status" value="1"/>
</dbReference>
<feature type="domain" description="NADP-dependent oxidoreductase" evidence="1">
    <location>
        <begin position="15"/>
        <end position="309"/>
    </location>
</feature>
<dbReference type="Proteomes" id="UP000050465">
    <property type="component" value="Unassembled WGS sequence"/>
</dbReference>
<proteinExistence type="predicted"/>
<dbReference type="InterPro" id="IPR023210">
    <property type="entry name" value="NADP_OxRdtase_dom"/>
</dbReference>
<dbReference type="Gene3D" id="3.20.20.100">
    <property type="entry name" value="NADP-dependent oxidoreductase domain"/>
    <property type="match status" value="1"/>
</dbReference>
<gene>
    <name evidence="2" type="ORF">HLUCCA11_05420</name>
</gene>
<dbReference type="SUPFAM" id="SSF51430">
    <property type="entry name" value="NAD(P)-linked oxidoreductase"/>
    <property type="match status" value="1"/>
</dbReference>
<evidence type="ECO:0000313" key="2">
    <source>
        <dbReference type="EMBL" id="KPQ36606.1"/>
    </source>
</evidence>
<dbReference type="InterPro" id="IPR053135">
    <property type="entry name" value="AKR2_Oxidoreductase"/>
</dbReference>
<accession>A0A0P8A105</accession>
<reference evidence="2 3" key="1">
    <citation type="submission" date="2015-09" db="EMBL/GenBank/DDBJ databases">
        <title>Identification and resolution of microdiversity through metagenomic sequencing of parallel consortia.</title>
        <authorList>
            <person name="Nelson W.C."/>
            <person name="Romine M.F."/>
            <person name="Lindemann S.R."/>
        </authorList>
    </citation>
    <scope>NUCLEOTIDE SEQUENCE [LARGE SCALE GENOMIC DNA]</scope>
    <source>
        <strain evidence="2">Ana</strain>
    </source>
</reference>
<comment type="caution">
    <text evidence="2">The sequence shown here is derived from an EMBL/GenBank/DDBJ whole genome shotgun (WGS) entry which is preliminary data.</text>
</comment>
<organism evidence="2 3">
    <name type="scientific">Phormidesmis priestleyi Ana</name>
    <dbReference type="NCBI Taxonomy" id="1666911"/>
    <lineage>
        <taxon>Bacteria</taxon>
        <taxon>Bacillati</taxon>
        <taxon>Cyanobacteriota</taxon>
        <taxon>Cyanophyceae</taxon>
        <taxon>Leptolyngbyales</taxon>
        <taxon>Leptolyngbyaceae</taxon>
        <taxon>Phormidesmis</taxon>
    </lineage>
</organism>
<dbReference type="STRING" id="1666911.HLUCCA11_05420"/>
<evidence type="ECO:0000259" key="1">
    <source>
        <dbReference type="Pfam" id="PF00248"/>
    </source>
</evidence>
<dbReference type="CDD" id="cd19086">
    <property type="entry name" value="AKR_AKR11C1"/>
    <property type="match status" value="1"/>
</dbReference>
<dbReference type="InterPro" id="IPR036812">
    <property type="entry name" value="NAD(P)_OxRdtase_dom_sf"/>
</dbReference>
<sequence length="321" mass="35177">MLYRNFGTTGIQASAIGLGTWNIGNQWGNIDEETAIATVRSAVENGINMIDTAESYGIPAGLSEERLGKALVGLRDRVHLVTKIGRWGRRSGQMVPMTTTDMVRLCVHASLYRLKTDYVDVMLCHEGKLDDPQLAETYLAGFDLLKEQGLIGTYGISTDKLEVLKLFNTNGTCRVVEVDYSLLSRDPDKAFFPYCADNNIAVLVRGPLHKGLLSGKYSSQTMFTDTVRSEWYKNDKAKEKLARKLTKVENLKTALAPGEEMVTAALQFVTSHPIQPVAIAGAKSPAQVAVNASAGQMLLSSEERARLVEFTKTQQSNLAIA</sequence>
<dbReference type="Pfam" id="PF00248">
    <property type="entry name" value="Aldo_ket_red"/>
    <property type="match status" value="1"/>
</dbReference>